<protein>
    <submittedName>
        <fullName evidence="2">Uncharacterized protein</fullName>
    </submittedName>
</protein>
<evidence type="ECO:0000313" key="2">
    <source>
        <dbReference type="EMBL" id="KAF3589982.1"/>
    </source>
</evidence>
<evidence type="ECO:0000313" key="3">
    <source>
        <dbReference type="Proteomes" id="UP000712600"/>
    </source>
</evidence>
<comment type="caution">
    <text evidence="2">The sequence shown here is derived from an EMBL/GenBank/DDBJ whole genome shotgun (WGS) entry which is preliminary data.</text>
</comment>
<dbReference type="Proteomes" id="UP000712600">
    <property type="component" value="Unassembled WGS sequence"/>
</dbReference>
<sequence length="120" mass="14196">MLDSHNSKIGYNHSPIVLMVFDTHYVIVWMNLFHVWTLCNRKWIQFRDNSILKQPSLSIDRRTRPSIDGDYAARRSKLVTEKTLQDKLDEITLSQDFLKEDVYQELKDISETTHARLGMQ</sequence>
<keyword evidence="1" id="KW-0812">Transmembrane</keyword>
<dbReference type="EMBL" id="QGKX02000088">
    <property type="protein sequence ID" value="KAF3589982.1"/>
    <property type="molecule type" value="Genomic_DNA"/>
</dbReference>
<keyword evidence="1" id="KW-1133">Transmembrane helix</keyword>
<keyword evidence="1" id="KW-0472">Membrane</keyword>
<dbReference type="AlphaFoldDB" id="A0A8S9SCX9"/>
<name>A0A8S9SCX9_BRACR</name>
<proteinExistence type="predicted"/>
<evidence type="ECO:0000256" key="1">
    <source>
        <dbReference type="SAM" id="Phobius"/>
    </source>
</evidence>
<feature type="transmembrane region" description="Helical" evidence="1">
    <location>
        <begin position="16"/>
        <end position="39"/>
    </location>
</feature>
<reference evidence="2" key="1">
    <citation type="submission" date="2019-12" db="EMBL/GenBank/DDBJ databases">
        <title>Genome sequencing and annotation of Brassica cretica.</title>
        <authorList>
            <person name="Studholme D.J."/>
            <person name="Sarris P."/>
        </authorList>
    </citation>
    <scope>NUCLEOTIDE SEQUENCE</scope>
    <source>
        <strain evidence="2">PFS-109/04</strain>
        <tissue evidence="2">Leaf</tissue>
    </source>
</reference>
<organism evidence="2 3">
    <name type="scientific">Brassica cretica</name>
    <name type="common">Mustard</name>
    <dbReference type="NCBI Taxonomy" id="69181"/>
    <lineage>
        <taxon>Eukaryota</taxon>
        <taxon>Viridiplantae</taxon>
        <taxon>Streptophyta</taxon>
        <taxon>Embryophyta</taxon>
        <taxon>Tracheophyta</taxon>
        <taxon>Spermatophyta</taxon>
        <taxon>Magnoliopsida</taxon>
        <taxon>eudicotyledons</taxon>
        <taxon>Gunneridae</taxon>
        <taxon>Pentapetalae</taxon>
        <taxon>rosids</taxon>
        <taxon>malvids</taxon>
        <taxon>Brassicales</taxon>
        <taxon>Brassicaceae</taxon>
        <taxon>Brassiceae</taxon>
        <taxon>Brassica</taxon>
    </lineage>
</organism>
<accession>A0A8S9SCX9</accession>
<gene>
    <name evidence="2" type="ORF">F2Q69_00029202</name>
</gene>